<dbReference type="InterPro" id="IPR004843">
    <property type="entry name" value="Calcineurin-like_PHP"/>
</dbReference>
<dbReference type="EMBL" id="WJIE01000005">
    <property type="protein sequence ID" value="MRG94101.1"/>
    <property type="molecule type" value="Genomic_DNA"/>
</dbReference>
<dbReference type="CDD" id="cd07385">
    <property type="entry name" value="MPP_YkuE_C"/>
    <property type="match status" value="1"/>
</dbReference>
<feature type="transmembrane region" description="Helical" evidence="3">
    <location>
        <begin position="36"/>
        <end position="56"/>
    </location>
</feature>
<feature type="chain" id="PRO_5026917734" evidence="4">
    <location>
        <begin position="23"/>
        <end position="382"/>
    </location>
</feature>
<proteinExistence type="predicted"/>
<keyword evidence="3" id="KW-1133">Transmembrane helix</keyword>
<dbReference type="OrthoDB" id="9780884at2"/>
<keyword evidence="3" id="KW-0472">Membrane</keyword>
<gene>
    <name evidence="6" type="ORF">GF068_19565</name>
</gene>
<evidence type="ECO:0000256" key="1">
    <source>
        <dbReference type="ARBA" id="ARBA00022723"/>
    </source>
</evidence>
<dbReference type="PANTHER" id="PTHR31302">
    <property type="entry name" value="TRANSMEMBRANE PROTEIN WITH METALLOPHOSPHOESTERASE DOMAIN-RELATED"/>
    <property type="match status" value="1"/>
</dbReference>
<evidence type="ECO:0000256" key="2">
    <source>
        <dbReference type="ARBA" id="ARBA00022801"/>
    </source>
</evidence>
<dbReference type="InterPro" id="IPR051158">
    <property type="entry name" value="Metallophosphoesterase_sf"/>
</dbReference>
<keyword evidence="2" id="KW-0378">Hydrolase</keyword>
<protein>
    <submittedName>
        <fullName evidence="6">Metallophosphoesterase</fullName>
    </submittedName>
</protein>
<reference evidence="6 7" key="1">
    <citation type="submission" date="2019-10" db="EMBL/GenBank/DDBJ databases">
        <title>A soil myxobacterium in the family Polyangiaceae.</title>
        <authorList>
            <person name="Li Y."/>
            <person name="Wang J."/>
        </authorList>
    </citation>
    <scope>NUCLEOTIDE SEQUENCE [LARGE SCALE GENOMIC DNA]</scope>
    <source>
        <strain evidence="6 7">DSM 14734</strain>
    </source>
</reference>
<dbReference type="SUPFAM" id="SSF56300">
    <property type="entry name" value="Metallo-dependent phosphatases"/>
    <property type="match status" value="1"/>
</dbReference>
<keyword evidence="4" id="KW-0732">Signal</keyword>
<dbReference type="GO" id="GO:0016020">
    <property type="term" value="C:membrane"/>
    <property type="evidence" value="ECO:0007669"/>
    <property type="project" value="GOC"/>
</dbReference>
<dbReference type="GO" id="GO:0046872">
    <property type="term" value="F:metal ion binding"/>
    <property type="evidence" value="ECO:0007669"/>
    <property type="project" value="UniProtKB-KW"/>
</dbReference>
<evidence type="ECO:0000256" key="4">
    <source>
        <dbReference type="SAM" id="SignalP"/>
    </source>
</evidence>
<feature type="signal peptide" evidence="4">
    <location>
        <begin position="1"/>
        <end position="22"/>
    </location>
</feature>
<dbReference type="RefSeq" id="WP_153820928.1">
    <property type="nucleotide sequence ID" value="NZ_WJIE01000005.1"/>
</dbReference>
<feature type="domain" description="Calcineurin-like phosphoesterase" evidence="5">
    <location>
        <begin position="157"/>
        <end position="318"/>
    </location>
</feature>
<keyword evidence="1" id="KW-0479">Metal-binding</keyword>
<evidence type="ECO:0000259" key="5">
    <source>
        <dbReference type="Pfam" id="PF00149"/>
    </source>
</evidence>
<keyword evidence="7" id="KW-1185">Reference proteome</keyword>
<keyword evidence="3" id="KW-0812">Transmembrane</keyword>
<dbReference type="Gene3D" id="3.60.21.10">
    <property type="match status" value="1"/>
</dbReference>
<evidence type="ECO:0000313" key="7">
    <source>
        <dbReference type="Proteomes" id="UP000440224"/>
    </source>
</evidence>
<dbReference type="GO" id="GO:0009245">
    <property type="term" value="P:lipid A biosynthetic process"/>
    <property type="evidence" value="ECO:0007669"/>
    <property type="project" value="TreeGrafter"/>
</dbReference>
<dbReference type="Pfam" id="PF00149">
    <property type="entry name" value="Metallophos"/>
    <property type="match status" value="1"/>
</dbReference>
<accession>A0A6N7PZI0</accession>
<dbReference type="PANTHER" id="PTHR31302:SF31">
    <property type="entry name" value="PHOSPHODIESTERASE YAEI"/>
    <property type="match status" value="1"/>
</dbReference>
<dbReference type="Proteomes" id="UP000440224">
    <property type="component" value="Unassembled WGS sequence"/>
</dbReference>
<dbReference type="AlphaFoldDB" id="A0A6N7PZI0"/>
<comment type="caution">
    <text evidence="6">The sequence shown here is derived from an EMBL/GenBank/DDBJ whole genome shotgun (WGS) entry which is preliminary data.</text>
</comment>
<name>A0A6N7PZI0_9BACT</name>
<evidence type="ECO:0000256" key="3">
    <source>
        <dbReference type="SAM" id="Phobius"/>
    </source>
</evidence>
<evidence type="ECO:0000313" key="6">
    <source>
        <dbReference type="EMBL" id="MRG94101.1"/>
    </source>
</evidence>
<dbReference type="GO" id="GO:0008758">
    <property type="term" value="F:UDP-2,3-diacylglucosamine hydrolase activity"/>
    <property type="evidence" value="ECO:0007669"/>
    <property type="project" value="TreeGrafter"/>
</dbReference>
<sequence length="382" mass="41290">MRRFWTVLFAVTAALHVTFAVAAHALLTRAGAPSPWLFALVLSALLAYTFRGRMLLASADRPVPRLRRLLVEEPYYVHWCALVAALPIWVAGLALSMIAAFVVPAALVPTSGTLAIAAYGLGLALAGWGVFVRRRWVRVRTIDVPIRGLPPAFEGYRIAHLSDLHIGALCPREHAERWADTVRALDVDLVALTGDYVTSGDAFHGEVAALASSLPSRDGVIAVMGNHDYFGDGEALVVKLREAGIVVLRNERTSIERSGAALVIAGVDDTWSRRADVRRAVDGHESGAPLVVLAHDPQLFPDLSARGASLVLSGHTHWGQVAVPFFSTRWNLSARVYRYHADLYREGDAWLYVNPGLGTTGPPVRLGAAPEITILRLGAKSA</sequence>
<organism evidence="6 7">
    <name type="scientific">Polyangium spumosum</name>
    <dbReference type="NCBI Taxonomy" id="889282"/>
    <lineage>
        <taxon>Bacteria</taxon>
        <taxon>Pseudomonadati</taxon>
        <taxon>Myxococcota</taxon>
        <taxon>Polyangia</taxon>
        <taxon>Polyangiales</taxon>
        <taxon>Polyangiaceae</taxon>
        <taxon>Polyangium</taxon>
    </lineage>
</organism>
<feature type="transmembrane region" description="Helical" evidence="3">
    <location>
        <begin position="76"/>
        <end position="102"/>
    </location>
</feature>
<feature type="transmembrane region" description="Helical" evidence="3">
    <location>
        <begin position="114"/>
        <end position="132"/>
    </location>
</feature>
<dbReference type="InterPro" id="IPR029052">
    <property type="entry name" value="Metallo-depent_PP-like"/>
</dbReference>